<keyword evidence="2" id="KW-1185">Reference proteome</keyword>
<evidence type="ECO:0000313" key="2">
    <source>
        <dbReference type="Proteomes" id="UP000604046"/>
    </source>
</evidence>
<accession>A0A812QZ92</accession>
<protein>
    <submittedName>
        <fullName evidence="1">Uncharacterized protein</fullName>
    </submittedName>
</protein>
<comment type="caution">
    <text evidence="1">The sequence shown here is derived from an EMBL/GenBank/DDBJ whole genome shotgun (WGS) entry which is preliminary data.</text>
</comment>
<dbReference type="EMBL" id="CAJNDS010002284">
    <property type="protein sequence ID" value="CAE7410580.1"/>
    <property type="molecule type" value="Genomic_DNA"/>
</dbReference>
<name>A0A812QZ92_9DINO</name>
<proteinExistence type="predicted"/>
<reference evidence="1" key="1">
    <citation type="submission" date="2021-02" db="EMBL/GenBank/DDBJ databases">
        <authorList>
            <person name="Dougan E. K."/>
            <person name="Rhodes N."/>
            <person name="Thang M."/>
            <person name="Chan C."/>
        </authorList>
    </citation>
    <scope>NUCLEOTIDE SEQUENCE</scope>
</reference>
<gene>
    <name evidence="1" type="ORF">SNAT2548_LOCUS22331</name>
</gene>
<sequence length="163" mass="17390">MISGHPDARWAGGSADAAAGLVASPEQAPEPGFVEAEPSPLVARKVLKLTDEEILTLYRFAQAEAAHEADWRGLPQELCTPCRPREGPALGTGADYLELLKKAMEEPALAPIARAAAPEESEEAESAVCCQPRKAVHQVMQSAACDETEPCPRSYRTEAVTPL</sequence>
<evidence type="ECO:0000313" key="1">
    <source>
        <dbReference type="EMBL" id="CAE7410580.1"/>
    </source>
</evidence>
<organism evidence="1 2">
    <name type="scientific">Symbiodinium natans</name>
    <dbReference type="NCBI Taxonomy" id="878477"/>
    <lineage>
        <taxon>Eukaryota</taxon>
        <taxon>Sar</taxon>
        <taxon>Alveolata</taxon>
        <taxon>Dinophyceae</taxon>
        <taxon>Suessiales</taxon>
        <taxon>Symbiodiniaceae</taxon>
        <taxon>Symbiodinium</taxon>
    </lineage>
</organism>
<dbReference type="AlphaFoldDB" id="A0A812QZ92"/>
<dbReference type="Proteomes" id="UP000604046">
    <property type="component" value="Unassembled WGS sequence"/>
</dbReference>